<protein>
    <submittedName>
        <fullName evidence="2">Uncharacterized protein</fullName>
    </submittedName>
</protein>
<organism evidence="2 3">
    <name type="scientific">Scylla paramamosain</name>
    <name type="common">Mud crab</name>
    <dbReference type="NCBI Taxonomy" id="85552"/>
    <lineage>
        <taxon>Eukaryota</taxon>
        <taxon>Metazoa</taxon>
        <taxon>Ecdysozoa</taxon>
        <taxon>Arthropoda</taxon>
        <taxon>Crustacea</taxon>
        <taxon>Multicrustacea</taxon>
        <taxon>Malacostraca</taxon>
        <taxon>Eumalacostraca</taxon>
        <taxon>Eucarida</taxon>
        <taxon>Decapoda</taxon>
        <taxon>Pleocyemata</taxon>
        <taxon>Brachyura</taxon>
        <taxon>Eubrachyura</taxon>
        <taxon>Portunoidea</taxon>
        <taxon>Portunidae</taxon>
        <taxon>Portuninae</taxon>
        <taxon>Scylla</taxon>
    </lineage>
</organism>
<dbReference type="EMBL" id="JARAKH010000025">
    <property type="protein sequence ID" value="KAK8390463.1"/>
    <property type="molecule type" value="Genomic_DNA"/>
</dbReference>
<dbReference type="Proteomes" id="UP001487740">
    <property type="component" value="Unassembled WGS sequence"/>
</dbReference>
<accession>A0AAW0TRQ7</accession>
<comment type="caution">
    <text evidence="2">The sequence shown here is derived from an EMBL/GenBank/DDBJ whole genome shotgun (WGS) entry which is preliminary data.</text>
</comment>
<reference evidence="2 3" key="1">
    <citation type="submission" date="2023-03" db="EMBL/GenBank/DDBJ databases">
        <title>High-quality genome of Scylla paramamosain provides insights in environmental adaptation.</title>
        <authorList>
            <person name="Zhang L."/>
        </authorList>
    </citation>
    <scope>NUCLEOTIDE SEQUENCE [LARGE SCALE GENOMIC DNA]</scope>
    <source>
        <strain evidence="2">LZ_2023a</strain>
        <tissue evidence="2">Muscle</tissue>
    </source>
</reference>
<dbReference type="AlphaFoldDB" id="A0AAW0TRQ7"/>
<feature type="region of interest" description="Disordered" evidence="1">
    <location>
        <begin position="1"/>
        <end position="20"/>
    </location>
</feature>
<evidence type="ECO:0000256" key="1">
    <source>
        <dbReference type="SAM" id="MobiDB-lite"/>
    </source>
</evidence>
<keyword evidence="3" id="KW-1185">Reference proteome</keyword>
<evidence type="ECO:0000313" key="3">
    <source>
        <dbReference type="Proteomes" id="UP001487740"/>
    </source>
</evidence>
<feature type="compositionally biased region" description="Basic and acidic residues" evidence="1">
    <location>
        <begin position="1"/>
        <end position="18"/>
    </location>
</feature>
<gene>
    <name evidence="2" type="ORF">O3P69_010267</name>
</gene>
<evidence type="ECO:0000313" key="2">
    <source>
        <dbReference type="EMBL" id="KAK8390463.1"/>
    </source>
</evidence>
<sequence>MTSERDLPSYPTQEERHHPCSTNPAFHSCLHPCLPPVIAGAWSDMLRATLHTPRGEKGRHHHILNYLLLLTRR</sequence>
<proteinExistence type="predicted"/>
<name>A0AAW0TRQ7_SCYPA</name>